<sequence>MKGTTNPILNAFDGNHKELFIPVYQRNYDWQIKQCERLFQDLEDIIAVDRKKHFFGAVVGKPESWKWIVIDGQQRLTTVSLLMLALANALREGDIESDDDELAEKIEMDYLRIGATKKRTRFKLKPVKDDDKAYQRLFGPEKEFINSSNITANYKYFRERISQTSLNADQLWDAICRLEVMHLDLEEYDDAQRIFESLNSTGLELKEADKIRNFVLMGHDSATQTHLYEDRWNPIEENSDFETDAFIRWYLTTKTARTPKEQDVYEAFKTYVAKTGKSTEEILDDLYEFSSYYRKIRRASTGDQRVNALLRRMNPIRGAVTIPFLMPVLRAVENGETSYDDLYNVLKIIEAFVTRRFVVGIATNALNKIFATAFSDVSKLRTGDQSMAEIFAYTLLRRTGSGRFPNDAEFKEAFATKNMYALRAAWREYLFDVLENGDSNDNRDIAQAMHNGDITVEHIMPQTLTAAWKDELGEDAEEIHETWLHRIGNLTVTGYNPFYSNSSYERKKTMEHGFVDSPYRLNDMLKANDSWGLEQMKERTAYFADRALKYWQTPVTDFEPPATVLPALPMGEEGSFKGREIVAFQYGDLHQTVESWAEMVQLLLNFLMRDRRTEILSYAKDYGPLRVIEAEEETPAEWRRVDDVLIVFTANNTDSKLGFLRTLFEYLDIDPEELVFSLRPGKGDVADVDETPETLKEQSEAEPETYAKVTKYLAELEEAATLKSSLESTVELREQFAKDFAEFAREDAAAVLGGTPIFDFVAATDPAEASEAVVLAVITQILAAGRMVGQGYVHQVIVDGTLGEWVKQLSRF</sequence>
<comment type="caution">
    <text evidence="3">The sequence shown here is derived from an EMBL/GenBank/DDBJ whole genome shotgun (WGS) entry which is preliminary data.</text>
</comment>
<dbReference type="AlphaFoldDB" id="A0A9X3LUU6"/>
<reference evidence="3" key="1">
    <citation type="submission" date="2022-02" db="EMBL/GenBank/DDBJ databases">
        <title>Corynebacterium sp. from urogenital microbiome.</title>
        <authorList>
            <person name="Cappelli E.A."/>
            <person name="Ribeiro T.G."/>
            <person name="Peixe L."/>
        </authorList>
    </citation>
    <scope>NUCLEOTIDE SEQUENCE</scope>
    <source>
        <strain evidence="3">C8Ua_172</strain>
    </source>
</reference>
<dbReference type="PANTHER" id="PTHR35149">
    <property type="entry name" value="SLL5132 PROTEIN"/>
    <property type="match status" value="1"/>
</dbReference>
<evidence type="ECO:0000313" key="4">
    <source>
        <dbReference type="Proteomes" id="UP001146468"/>
    </source>
</evidence>
<dbReference type="EMBL" id="JAKMUS010000016">
    <property type="protein sequence ID" value="MCZ9294641.1"/>
    <property type="molecule type" value="Genomic_DNA"/>
</dbReference>
<evidence type="ECO:0000259" key="2">
    <source>
        <dbReference type="Pfam" id="PF07510"/>
    </source>
</evidence>
<dbReference type="PANTHER" id="PTHR35149:SF2">
    <property type="entry name" value="DUF262 DOMAIN-CONTAINING PROTEIN"/>
    <property type="match status" value="1"/>
</dbReference>
<dbReference type="InterPro" id="IPR011089">
    <property type="entry name" value="GmrSD_C"/>
</dbReference>
<accession>A0A9X3LUU6</accession>
<proteinExistence type="predicted"/>
<evidence type="ECO:0000259" key="1">
    <source>
        <dbReference type="Pfam" id="PF03235"/>
    </source>
</evidence>
<name>A0A9X3LUU6_9CORY</name>
<dbReference type="Pfam" id="PF07510">
    <property type="entry name" value="GmrSD_C"/>
    <property type="match status" value="1"/>
</dbReference>
<gene>
    <name evidence="3" type="ORF">L8U60_09115</name>
</gene>
<dbReference type="Proteomes" id="UP001146468">
    <property type="component" value="Unassembled WGS sequence"/>
</dbReference>
<organism evidence="3 4">
    <name type="scientific">Corynebacterium meitnerae</name>
    <dbReference type="NCBI Taxonomy" id="2913498"/>
    <lineage>
        <taxon>Bacteria</taxon>
        <taxon>Bacillati</taxon>
        <taxon>Actinomycetota</taxon>
        <taxon>Actinomycetes</taxon>
        <taxon>Mycobacteriales</taxon>
        <taxon>Corynebacteriaceae</taxon>
        <taxon>Corynebacterium</taxon>
    </lineage>
</organism>
<dbReference type="InterPro" id="IPR004919">
    <property type="entry name" value="GmrSD_N"/>
</dbReference>
<protein>
    <submittedName>
        <fullName evidence="3">DUF262 domain-containing protein</fullName>
    </submittedName>
</protein>
<keyword evidence="4" id="KW-1185">Reference proteome</keyword>
<feature type="domain" description="GmrSD restriction endonucleases C-terminal" evidence="2">
    <location>
        <begin position="405"/>
        <end position="544"/>
    </location>
</feature>
<dbReference type="Pfam" id="PF03235">
    <property type="entry name" value="GmrSD_N"/>
    <property type="match status" value="1"/>
</dbReference>
<dbReference type="RefSeq" id="WP_269966058.1">
    <property type="nucleotide sequence ID" value="NZ_JAKMUS010000016.1"/>
</dbReference>
<feature type="domain" description="GmrSD restriction endonucleases N-terminal" evidence="1">
    <location>
        <begin position="10"/>
        <end position="215"/>
    </location>
</feature>
<evidence type="ECO:0000313" key="3">
    <source>
        <dbReference type="EMBL" id="MCZ9294641.1"/>
    </source>
</evidence>